<evidence type="ECO:0000313" key="1">
    <source>
        <dbReference type="EMBL" id="MPN01755.1"/>
    </source>
</evidence>
<name>A0A645EIC2_9ZZZZ</name>
<organism evidence="1">
    <name type="scientific">bioreactor metagenome</name>
    <dbReference type="NCBI Taxonomy" id="1076179"/>
    <lineage>
        <taxon>unclassified sequences</taxon>
        <taxon>metagenomes</taxon>
        <taxon>ecological metagenomes</taxon>
    </lineage>
</organism>
<protein>
    <submittedName>
        <fullName evidence="1">Uncharacterized protein</fullName>
    </submittedName>
</protein>
<sequence>MSIDQVTGAYRVILLGQQEAAAAVESQFFQQRTAQLGNAVDPGKRNFCFGQSLQPGLEMARVGQCRQEQLLVFALGFLVAKRGGGGQGGALEVLADLAGNQGLPVRSVQKRNAFVGMSFLGNVGQQRETPPIVRGEVLREQVQAVVVVLEDALGQQVALLPGKGRKTVRIEIEESGLHVLILLITS</sequence>
<comment type="caution">
    <text evidence="1">The sequence shown here is derived from an EMBL/GenBank/DDBJ whole genome shotgun (WGS) entry which is preliminary data.</text>
</comment>
<gene>
    <name evidence="1" type="ORF">SDC9_148967</name>
</gene>
<dbReference type="AlphaFoldDB" id="A0A645EIC2"/>
<proteinExistence type="predicted"/>
<accession>A0A645EIC2</accession>
<dbReference type="EMBL" id="VSSQ01047745">
    <property type="protein sequence ID" value="MPN01755.1"/>
    <property type="molecule type" value="Genomic_DNA"/>
</dbReference>
<reference evidence="1" key="1">
    <citation type="submission" date="2019-08" db="EMBL/GenBank/DDBJ databases">
        <authorList>
            <person name="Kucharzyk K."/>
            <person name="Murdoch R.W."/>
            <person name="Higgins S."/>
            <person name="Loffler F."/>
        </authorList>
    </citation>
    <scope>NUCLEOTIDE SEQUENCE</scope>
</reference>